<evidence type="ECO:0000256" key="2">
    <source>
        <dbReference type="SAM" id="SignalP"/>
    </source>
</evidence>
<keyword evidence="2" id="KW-0732">Signal</keyword>
<evidence type="ECO:0000313" key="4">
    <source>
        <dbReference type="EMBL" id="GGZ61743.1"/>
    </source>
</evidence>
<feature type="chain" id="PRO_5047400332" description="DUF3347 domain-containing protein" evidence="2">
    <location>
        <begin position="20"/>
        <end position="176"/>
    </location>
</feature>
<name>A0ABQ3BYU3_9FLAO</name>
<feature type="compositionally biased region" description="Basic and acidic residues" evidence="1">
    <location>
        <begin position="22"/>
        <end position="41"/>
    </location>
</feature>
<comment type="caution">
    <text evidence="4">The sequence shown here is derived from an EMBL/GenBank/DDBJ whole genome shotgun (WGS) entry which is preliminary data.</text>
</comment>
<feature type="signal peptide" evidence="2">
    <location>
        <begin position="1"/>
        <end position="19"/>
    </location>
</feature>
<gene>
    <name evidence="4" type="ORF">GCM10008088_24060</name>
</gene>
<dbReference type="RefSeq" id="WP_027886306.1">
    <property type="nucleotide sequence ID" value="NZ_BMWY01000007.1"/>
</dbReference>
<feature type="domain" description="DUF3347" evidence="3">
    <location>
        <begin position="59"/>
        <end position="126"/>
    </location>
</feature>
<protein>
    <recommendedName>
        <fullName evidence="3">DUF3347 domain-containing protein</fullName>
    </recommendedName>
</protein>
<evidence type="ECO:0000313" key="5">
    <source>
        <dbReference type="Proteomes" id="UP000615593"/>
    </source>
</evidence>
<dbReference type="EMBL" id="BMWY01000007">
    <property type="protein sequence ID" value="GGZ61743.1"/>
    <property type="molecule type" value="Genomic_DNA"/>
</dbReference>
<organism evidence="4 5">
    <name type="scientific">Mesonia mobilis</name>
    <dbReference type="NCBI Taxonomy" id="369791"/>
    <lineage>
        <taxon>Bacteria</taxon>
        <taxon>Pseudomonadati</taxon>
        <taxon>Bacteroidota</taxon>
        <taxon>Flavobacteriia</taxon>
        <taxon>Flavobacteriales</taxon>
        <taxon>Flavobacteriaceae</taxon>
        <taxon>Mesonia</taxon>
    </lineage>
</organism>
<reference evidence="5" key="1">
    <citation type="journal article" date="2019" name="Int. J. Syst. Evol. Microbiol.">
        <title>The Global Catalogue of Microorganisms (GCM) 10K type strain sequencing project: providing services to taxonomists for standard genome sequencing and annotation.</title>
        <authorList>
            <consortium name="The Broad Institute Genomics Platform"/>
            <consortium name="The Broad Institute Genome Sequencing Center for Infectious Disease"/>
            <person name="Wu L."/>
            <person name="Ma J."/>
        </authorList>
    </citation>
    <scope>NUCLEOTIDE SEQUENCE [LARGE SCALE GENOMIC DNA]</scope>
    <source>
        <strain evidence="5">KCTC 12708</strain>
    </source>
</reference>
<dbReference type="PROSITE" id="PS51257">
    <property type="entry name" value="PROKAR_LIPOPROTEIN"/>
    <property type="match status" value="1"/>
</dbReference>
<evidence type="ECO:0000259" key="3">
    <source>
        <dbReference type="Pfam" id="PF11827"/>
    </source>
</evidence>
<dbReference type="Proteomes" id="UP000615593">
    <property type="component" value="Unassembled WGS sequence"/>
</dbReference>
<dbReference type="GeneID" id="94370070"/>
<feature type="region of interest" description="Disordered" evidence="1">
    <location>
        <begin position="22"/>
        <end position="44"/>
    </location>
</feature>
<dbReference type="Pfam" id="PF11827">
    <property type="entry name" value="DUF3347"/>
    <property type="match status" value="1"/>
</dbReference>
<sequence length="176" mass="20128">MKRTILCVSLLALSLTACKNDAKSNEEATAEERTEQTKEANTEDLPLAFNSDEQYQIARLYLDLKDKLVQEDSYGAKKIAEIMMKKFSDEEKKNKAEEIANNEDNIENQRNAFFQLSQMLEPTFAETITSGKLYQQHCPMAFDGKGAFWFSTEEEIMNPYFGDKMLHCGKVEGIIK</sequence>
<keyword evidence="5" id="KW-1185">Reference proteome</keyword>
<proteinExistence type="predicted"/>
<dbReference type="InterPro" id="IPR021782">
    <property type="entry name" value="DUF3347"/>
</dbReference>
<accession>A0ABQ3BYU3</accession>
<evidence type="ECO:0000256" key="1">
    <source>
        <dbReference type="SAM" id="MobiDB-lite"/>
    </source>
</evidence>